<organism evidence="6 7">
    <name type="scientific">[Clostridium] citroniae WAL-19142</name>
    <dbReference type="NCBI Taxonomy" id="742734"/>
    <lineage>
        <taxon>Bacteria</taxon>
        <taxon>Bacillati</taxon>
        <taxon>Bacillota</taxon>
        <taxon>Clostridia</taxon>
        <taxon>Lachnospirales</taxon>
        <taxon>Lachnospiraceae</taxon>
        <taxon>Enterocloster</taxon>
    </lineage>
</organism>
<name>A0A0J9BK74_9FIRM</name>
<dbReference type="Gene3D" id="3.20.20.70">
    <property type="entry name" value="Aldolase class I"/>
    <property type="match status" value="1"/>
</dbReference>
<keyword evidence="5" id="KW-0119">Carbohydrate metabolism</keyword>
<keyword evidence="4" id="KW-0456">Lyase</keyword>
<comment type="subunit">
    <text evidence="3">Homotrimer.</text>
</comment>
<evidence type="ECO:0008006" key="8">
    <source>
        <dbReference type="Google" id="ProtNLM"/>
    </source>
</evidence>
<dbReference type="NCBIfam" id="TIGR01182">
    <property type="entry name" value="eda"/>
    <property type="match status" value="1"/>
</dbReference>
<evidence type="ECO:0000256" key="5">
    <source>
        <dbReference type="ARBA" id="ARBA00023277"/>
    </source>
</evidence>
<dbReference type="InterPro" id="IPR000887">
    <property type="entry name" value="Aldlse_KDPG_KHG"/>
</dbReference>
<dbReference type="CDD" id="cd00452">
    <property type="entry name" value="KDPG_aldolase"/>
    <property type="match status" value="1"/>
</dbReference>
<evidence type="ECO:0000256" key="4">
    <source>
        <dbReference type="ARBA" id="ARBA00023239"/>
    </source>
</evidence>
<dbReference type="InterPro" id="IPR013785">
    <property type="entry name" value="Aldolase_TIM"/>
</dbReference>
<reference evidence="6 7" key="1">
    <citation type="submission" date="2011-04" db="EMBL/GenBank/DDBJ databases">
        <title>The Genome Sequence of Clostridium citroniae WAL-19142.</title>
        <authorList>
            <consortium name="The Broad Institute Genome Sequencing Platform"/>
            <person name="Earl A."/>
            <person name="Ward D."/>
            <person name="Feldgarden M."/>
            <person name="Gevers D."/>
            <person name="Warren Y.A."/>
            <person name="Tyrrell K.L."/>
            <person name="Citron D.M."/>
            <person name="Goldstein E.J."/>
            <person name="Daigneault M."/>
            <person name="Allen-Vercoe E."/>
            <person name="Young S.K."/>
            <person name="Zeng Q."/>
            <person name="Gargeya S."/>
            <person name="Fitzgerald M."/>
            <person name="Haas B."/>
            <person name="Abouelleil A."/>
            <person name="Alvarado L."/>
            <person name="Arachchi H.M."/>
            <person name="Berlin A."/>
            <person name="Brown A."/>
            <person name="Chapman S.B."/>
            <person name="Chen Z."/>
            <person name="Dunbar C."/>
            <person name="Freedman E."/>
            <person name="Gearin G."/>
            <person name="Gellesch M."/>
            <person name="Goldberg J."/>
            <person name="Griggs A."/>
            <person name="Gujja S."/>
            <person name="Heilman E.R."/>
            <person name="Heiman D."/>
            <person name="Howarth C."/>
            <person name="Larson L."/>
            <person name="Lui A."/>
            <person name="MacDonald P.J."/>
            <person name="Mehta T."/>
            <person name="Montmayeur A."/>
            <person name="Murphy C."/>
            <person name="Neiman D."/>
            <person name="Pearson M."/>
            <person name="Priest M."/>
            <person name="Roberts A."/>
            <person name="Saif S."/>
            <person name="Shea T."/>
            <person name="Shenoy N."/>
            <person name="Sisk P."/>
            <person name="Stolte C."/>
            <person name="Sykes S."/>
            <person name="White J."/>
            <person name="Yandava C."/>
            <person name="Wortman J."/>
            <person name="Nusbaum C."/>
            <person name="Birren B."/>
        </authorList>
    </citation>
    <scope>NUCLEOTIDE SEQUENCE [LARGE SCALE GENOMIC DNA]</scope>
    <source>
        <strain evidence="6 7">WAL-19142</strain>
    </source>
</reference>
<evidence type="ECO:0000256" key="1">
    <source>
        <dbReference type="ARBA" id="ARBA00004761"/>
    </source>
</evidence>
<dbReference type="GO" id="GO:0016829">
    <property type="term" value="F:lyase activity"/>
    <property type="evidence" value="ECO:0007669"/>
    <property type="project" value="UniProtKB-KW"/>
</dbReference>
<dbReference type="PANTHER" id="PTHR30246">
    <property type="entry name" value="2-KETO-3-DEOXY-6-PHOSPHOGLUCONATE ALDOLASE"/>
    <property type="match status" value="1"/>
</dbReference>
<protein>
    <recommendedName>
        <fullName evidence="8">2-dehydro-3-deoxyphosphogluconate aldolase/4-hydroxy-2-oxoglutarate aldolase</fullName>
    </recommendedName>
</protein>
<comment type="pathway">
    <text evidence="1">Carbohydrate acid metabolism.</text>
</comment>
<comment type="similarity">
    <text evidence="2">Belongs to the KHG/KDPG aldolase family.</text>
</comment>
<dbReference type="OrthoDB" id="9802667at2"/>
<dbReference type="PANTHER" id="PTHR30246:SF1">
    <property type="entry name" value="2-DEHYDRO-3-DEOXY-6-PHOSPHOGALACTONATE ALDOLASE-RELATED"/>
    <property type="match status" value="1"/>
</dbReference>
<proteinExistence type="inferred from homology"/>
<comment type="caution">
    <text evidence="6">The sequence shown here is derived from an EMBL/GenBank/DDBJ whole genome shotgun (WGS) entry which is preliminary data.</text>
</comment>
<dbReference type="EMBL" id="ADLK01000045">
    <property type="protein sequence ID" value="KMW13308.1"/>
    <property type="molecule type" value="Genomic_DNA"/>
</dbReference>
<dbReference type="Pfam" id="PF01081">
    <property type="entry name" value="Aldolase"/>
    <property type="match status" value="1"/>
</dbReference>
<sequence length="209" mass="23119">MKKILEHNKICAIMRNIPLEKTLDYAEAVYRGGVRMFEVAMNSDSAVRQIEIMRERFGGQVYVGAGTVTTPERCRMAWEAGAQFFLTPSATVGTMEFCRKYDIPLLPGVLTPTDVAVCLEYGYPIMKLFPAGDMPSSYIKSLKGPFDGTEYVAVGGVTADNIECFLNNGFIGVGIGSNLMPKEYVKNNQWEQASQYVGEIVRRVNGSDV</sequence>
<gene>
    <name evidence="6" type="ORF">HMPREF9470_00229</name>
</gene>
<evidence type="ECO:0000313" key="6">
    <source>
        <dbReference type="EMBL" id="KMW13308.1"/>
    </source>
</evidence>
<dbReference type="AlphaFoldDB" id="A0A0J9BK74"/>
<evidence type="ECO:0000256" key="2">
    <source>
        <dbReference type="ARBA" id="ARBA00006906"/>
    </source>
</evidence>
<dbReference type="GeneID" id="93163709"/>
<dbReference type="PATRIC" id="fig|742734.4.peg.248"/>
<accession>A0A0J9BK74</accession>
<evidence type="ECO:0000256" key="3">
    <source>
        <dbReference type="ARBA" id="ARBA00011233"/>
    </source>
</evidence>
<dbReference type="SUPFAM" id="SSF51569">
    <property type="entry name" value="Aldolase"/>
    <property type="match status" value="1"/>
</dbReference>
<dbReference type="RefSeq" id="WP_007861585.1">
    <property type="nucleotide sequence ID" value="NZ_KQ235875.1"/>
</dbReference>
<dbReference type="Proteomes" id="UP000037392">
    <property type="component" value="Unassembled WGS sequence"/>
</dbReference>
<evidence type="ECO:0000313" key="7">
    <source>
        <dbReference type="Proteomes" id="UP000037392"/>
    </source>
</evidence>